<dbReference type="GO" id="GO:0004842">
    <property type="term" value="F:ubiquitin-protein transferase activity"/>
    <property type="evidence" value="ECO:0007669"/>
    <property type="project" value="InterPro"/>
</dbReference>
<dbReference type="Pfam" id="PF00097">
    <property type="entry name" value="zf-C3HC4"/>
    <property type="match status" value="1"/>
</dbReference>
<organism evidence="7 8">
    <name type="scientific">Acorus calamus</name>
    <name type="common">Sweet flag</name>
    <dbReference type="NCBI Taxonomy" id="4465"/>
    <lineage>
        <taxon>Eukaryota</taxon>
        <taxon>Viridiplantae</taxon>
        <taxon>Streptophyta</taxon>
        <taxon>Embryophyta</taxon>
        <taxon>Tracheophyta</taxon>
        <taxon>Spermatophyta</taxon>
        <taxon>Magnoliopsida</taxon>
        <taxon>Liliopsida</taxon>
        <taxon>Acoraceae</taxon>
        <taxon>Acorus</taxon>
    </lineage>
</organism>
<dbReference type="PANTHER" id="PTHR46798">
    <property type="entry name" value="OS09G0511500 PROTEIN"/>
    <property type="match status" value="1"/>
</dbReference>
<dbReference type="PANTHER" id="PTHR46798:SF3">
    <property type="entry name" value="RING FINGER FAMILY PROTEIN"/>
    <property type="match status" value="1"/>
</dbReference>
<dbReference type="Proteomes" id="UP001180020">
    <property type="component" value="Unassembled WGS sequence"/>
</dbReference>
<evidence type="ECO:0000256" key="3">
    <source>
        <dbReference type="ARBA" id="ARBA00022833"/>
    </source>
</evidence>
<evidence type="ECO:0000259" key="6">
    <source>
        <dbReference type="PROSITE" id="PS50089"/>
    </source>
</evidence>
<dbReference type="SUPFAM" id="SSF57850">
    <property type="entry name" value="RING/U-box"/>
    <property type="match status" value="1"/>
</dbReference>
<comment type="caution">
    <text evidence="7">The sequence shown here is derived from an EMBL/GenBank/DDBJ whole genome shotgun (WGS) entry which is preliminary data.</text>
</comment>
<proteinExistence type="predicted"/>
<protein>
    <recommendedName>
        <fullName evidence="6">RING-type domain-containing protein</fullName>
    </recommendedName>
</protein>
<evidence type="ECO:0000256" key="1">
    <source>
        <dbReference type="ARBA" id="ARBA00022723"/>
    </source>
</evidence>
<evidence type="ECO:0000313" key="8">
    <source>
        <dbReference type="Proteomes" id="UP001180020"/>
    </source>
</evidence>
<feature type="region of interest" description="Disordered" evidence="5">
    <location>
        <begin position="272"/>
        <end position="330"/>
    </location>
</feature>
<keyword evidence="1" id="KW-0479">Metal-binding</keyword>
<dbReference type="PROSITE" id="PS50089">
    <property type="entry name" value="ZF_RING_2"/>
    <property type="match status" value="1"/>
</dbReference>
<keyword evidence="3" id="KW-0862">Zinc</keyword>
<keyword evidence="2 4" id="KW-0863">Zinc-finger</keyword>
<dbReference type="InterPro" id="IPR044274">
    <property type="entry name" value="RFI2"/>
</dbReference>
<reference evidence="7" key="2">
    <citation type="submission" date="2023-06" db="EMBL/GenBank/DDBJ databases">
        <authorList>
            <person name="Ma L."/>
            <person name="Liu K.-W."/>
            <person name="Li Z."/>
            <person name="Hsiao Y.-Y."/>
            <person name="Qi Y."/>
            <person name="Fu T."/>
            <person name="Tang G."/>
            <person name="Zhang D."/>
            <person name="Sun W.-H."/>
            <person name="Liu D.-K."/>
            <person name="Li Y."/>
            <person name="Chen G.-Z."/>
            <person name="Liu X.-D."/>
            <person name="Liao X.-Y."/>
            <person name="Jiang Y.-T."/>
            <person name="Yu X."/>
            <person name="Hao Y."/>
            <person name="Huang J."/>
            <person name="Zhao X.-W."/>
            <person name="Ke S."/>
            <person name="Chen Y.-Y."/>
            <person name="Wu W.-L."/>
            <person name="Hsu J.-L."/>
            <person name="Lin Y.-F."/>
            <person name="Huang M.-D."/>
            <person name="Li C.-Y."/>
            <person name="Huang L."/>
            <person name="Wang Z.-W."/>
            <person name="Zhao X."/>
            <person name="Zhong W.-Y."/>
            <person name="Peng D.-H."/>
            <person name="Ahmad S."/>
            <person name="Lan S."/>
            <person name="Zhang J.-S."/>
            <person name="Tsai W.-C."/>
            <person name="Van De Peer Y."/>
            <person name="Liu Z.-J."/>
        </authorList>
    </citation>
    <scope>NUCLEOTIDE SEQUENCE</scope>
    <source>
        <strain evidence="7">CP</strain>
        <tissue evidence="7">Leaves</tissue>
    </source>
</reference>
<evidence type="ECO:0000313" key="7">
    <source>
        <dbReference type="EMBL" id="KAK1294051.1"/>
    </source>
</evidence>
<dbReference type="CDD" id="cd16448">
    <property type="entry name" value="RING-H2"/>
    <property type="match status" value="1"/>
</dbReference>
<name>A0AAV9CXT3_ACOCL</name>
<evidence type="ECO:0000256" key="5">
    <source>
        <dbReference type="SAM" id="MobiDB-lite"/>
    </source>
</evidence>
<feature type="domain" description="RING-type" evidence="6">
    <location>
        <begin position="22"/>
        <end position="69"/>
    </location>
</feature>
<accession>A0AAV9CXT3</accession>
<dbReference type="GO" id="GO:0008270">
    <property type="term" value="F:zinc ion binding"/>
    <property type="evidence" value="ECO:0007669"/>
    <property type="project" value="UniProtKB-KW"/>
</dbReference>
<keyword evidence="8" id="KW-1185">Reference proteome</keyword>
<feature type="compositionally biased region" description="Polar residues" evidence="5">
    <location>
        <begin position="408"/>
        <end position="422"/>
    </location>
</feature>
<gene>
    <name evidence="7" type="ORF">QJS10_CPA16g01526</name>
</gene>
<feature type="compositionally biased region" description="Pro residues" evidence="5">
    <location>
        <begin position="306"/>
        <end position="316"/>
    </location>
</feature>
<dbReference type="InterPro" id="IPR001841">
    <property type="entry name" value="Znf_RING"/>
</dbReference>
<dbReference type="SMART" id="SM00184">
    <property type="entry name" value="RING"/>
    <property type="match status" value="1"/>
</dbReference>
<dbReference type="InterPro" id="IPR018957">
    <property type="entry name" value="Znf_C3HC4_RING-type"/>
</dbReference>
<reference evidence="7" key="1">
    <citation type="journal article" date="2023" name="Nat. Commun.">
        <title>Diploid and tetraploid genomes of Acorus and the evolution of monocots.</title>
        <authorList>
            <person name="Ma L."/>
            <person name="Liu K.W."/>
            <person name="Li Z."/>
            <person name="Hsiao Y.Y."/>
            <person name="Qi Y."/>
            <person name="Fu T."/>
            <person name="Tang G.D."/>
            <person name="Zhang D."/>
            <person name="Sun W.H."/>
            <person name="Liu D.K."/>
            <person name="Li Y."/>
            <person name="Chen G.Z."/>
            <person name="Liu X.D."/>
            <person name="Liao X.Y."/>
            <person name="Jiang Y.T."/>
            <person name="Yu X."/>
            <person name="Hao Y."/>
            <person name="Huang J."/>
            <person name="Zhao X.W."/>
            <person name="Ke S."/>
            <person name="Chen Y.Y."/>
            <person name="Wu W.L."/>
            <person name="Hsu J.L."/>
            <person name="Lin Y.F."/>
            <person name="Huang M.D."/>
            <person name="Li C.Y."/>
            <person name="Huang L."/>
            <person name="Wang Z.W."/>
            <person name="Zhao X."/>
            <person name="Zhong W.Y."/>
            <person name="Peng D.H."/>
            <person name="Ahmad S."/>
            <person name="Lan S."/>
            <person name="Zhang J.S."/>
            <person name="Tsai W.C."/>
            <person name="Van de Peer Y."/>
            <person name="Liu Z.J."/>
        </authorList>
    </citation>
    <scope>NUCLEOTIDE SEQUENCE</scope>
    <source>
        <strain evidence="7">CP</strain>
    </source>
</reference>
<dbReference type="Gene3D" id="3.30.40.10">
    <property type="entry name" value="Zinc/RING finger domain, C3HC4 (zinc finger)"/>
    <property type="match status" value="1"/>
</dbReference>
<dbReference type="AlphaFoldDB" id="A0AAV9CXT3"/>
<dbReference type="InterPro" id="IPR013083">
    <property type="entry name" value="Znf_RING/FYVE/PHD"/>
</dbReference>
<evidence type="ECO:0000256" key="4">
    <source>
        <dbReference type="PROSITE-ProRule" id="PRU00175"/>
    </source>
</evidence>
<sequence>MGFGESENEKDSGGGGEGSVFCSICLEAVVVSGNGSRSTAKLLCGHDFHLDCIGSAFNVKGLMQCPNCRKTEKGNWLYANGYRPCPEVSMDERTHDEDLYDFSEQAFGFHWCPYSRYARGPSSFDVSRKNLEKRKIIWGSRRERNLQGYHDLFGYHTVFAEHAATSSAAHACPYVAVFQPFQPSSSNSQATTEASIDGSTFHGSWSGTGSSDIPTSHAFASADIHYSGWEHVSAPFSPPTSHINGGDQSSVPFSTTMAGSFMHPYICGPGSGSRPANSVSIVPPPPPPRGHSHPREVHTSHQHSATPPPFSGPRRPPGGMRSMVPIGPSSLSSSDHSAFYLYPPTRPIQEVENPGGNHFYAWERDRFTPYPLVPVDRDSSWWGLFHQSTGGSELNRPSLWHQHGSERPPSTQARPDSGSYRSIQPPRMHPFI</sequence>
<feature type="region of interest" description="Disordered" evidence="5">
    <location>
        <begin position="392"/>
        <end position="432"/>
    </location>
</feature>
<dbReference type="EMBL" id="JAUJYO010000016">
    <property type="protein sequence ID" value="KAK1294051.1"/>
    <property type="molecule type" value="Genomic_DNA"/>
</dbReference>
<evidence type="ECO:0000256" key="2">
    <source>
        <dbReference type="ARBA" id="ARBA00022771"/>
    </source>
</evidence>